<accession>A0A0E9VHP5</accession>
<protein>
    <submittedName>
        <fullName evidence="1">Uncharacterized protein</fullName>
    </submittedName>
</protein>
<reference evidence="1" key="1">
    <citation type="submission" date="2014-11" db="EMBL/GenBank/DDBJ databases">
        <authorList>
            <person name="Amaro Gonzalez C."/>
        </authorList>
    </citation>
    <scope>NUCLEOTIDE SEQUENCE</scope>
</reference>
<name>A0A0E9VHP5_ANGAN</name>
<sequence>MEKRRKGMNYSLPPFLLTCRSFNTISAQGLYSSLWENTLLFGCVFCRLF</sequence>
<evidence type="ECO:0000313" key="1">
    <source>
        <dbReference type="EMBL" id="JAH77526.1"/>
    </source>
</evidence>
<organism evidence="1">
    <name type="scientific">Anguilla anguilla</name>
    <name type="common">European freshwater eel</name>
    <name type="synonym">Muraena anguilla</name>
    <dbReference type="NCBI Taxonomy" id="7936"/>
    <lineage>
        <taxon>Eukaryota</taxon>
        <taxon>Metazoa</taxon>
        <taxon>Chordata</taxon>
        <taxon>Craniata</taxon>
        <taxon>Vertebrata</taxon>
        <taxon>Euteleostomi</taxon>
        <taxon>Actinopterygii</taxon>
        <taxon>Neopterygii</taxon>
        <taxon>Teleostei</taxon>
        <taxon>Anguilliformes</taxon>
        <taxon>Anguillidae</taxon>
        <taxon>Anguilla</taxon>
    </lineage>
</organism>
<reference evidence="1" key="2">
    <citation type="journal article" date="2015" name="Fish Shellfish Immunol.">
        <title>Early steps in the European eel (Anguilla anguilla)-Vibrio vulnificus interaction in the gills: Role of the RtxA13 toxin.</title>
        <authorList>
            <person name="Callol A."/>
            <person name="Pajuelo D."/>
            <person name="Ebbesson L."/>
            <person name="Teles M."/>
            <person name="MacKenzie S."/>
            <person name="Amaro C."/>
        </authorList>
    </citation>
    <scope>NUCLEOTIDE SEQUENCE</scope>
</reference>
<dbReference type="AlphaFoldDB" id="A0A0E9VHP5"/>
<proteinExistence type="predicted"/>
<dbReference type="EMBL" id="GBXM01031051">
    <property type="protein sequence ID" value="JAH77526.1"/>
    <property type="molecule type" value="Transcribed_RNA"/>
</dbReference>